<feature type="compositionally biased region" description="Low complexity" evidence="3">
    <location>
        <begin position="18"/>
        <end position="52"/>
    </location>
</feature>
<evidence type="ECO:0000313" key="5">
    <source>
        <dbReference type="Proteomes" id="UP000654075"/>
    </source>
</evidence>
<gene>
    <name evidence="4" type="ORF">PGLA1383_LOCUS12895</name>
</gene>
<dbReference type="InterPro" id="IPR002885">
    <property type="entry name" value="PPR_rpt"/>
</dbReference>
<dbReference type="Pfam" id="PF01535">
    <property type="entry name" value="PPR"/>
    <property type="match status" value="1"/>
</dbReference>
<evidence type="ECO:0000256" key="1">
    <source>
        <dbReference type="ARBA" id="ARBA00022737"/>
    </source>
</evidence>
<sequence length="214" mass="22985">MQAASRRLVARLGRGISTRQLQPGGRRQQLQLTRSAPDLPSSQSFSSTSLAQEDAEEDPGPIFRGPAPGRRFRLGFPITALGKQSRWQTAVAMLTAALDSHSEDADLVALNAAAGACARGLAPATALLLLDEAGRRRLGPDVFTYSAAISAHERAGLWQAALSLFEELLGRTAPGSHQRSRDLGEDAVDRGLEPDLVVYNVAIAACEKGRRWFE</sequence>
<dbReference type="PROSITE" id="PS51375">
    <property type="entry name" value="PPR"/>
    <property type="match status" value="1"/>
</dbReference>
<evidence type="ECO:0000256" key="2">
    <source>
        <dbReference type="PROSITE-ProRule" id="PRU00708"/>
    </source>
</evidence>
<keyword evidence="1" id="KW-0677">Repeat</keyword>
<comment type="caution">
    <text evidence="4">The sequence shown here is derived from an EMBL/GenBank/DDBJ whole genome shotgun (WGS) entry which is preliminary data.</text>
</comment>
<organism evidence="4 5">
    <name type="scientific">Polarella glacialis</name>
    <name type="common">Dinoflagellate</name>
    <dbReference type="NCBI Taxonomy" id="89957"/>
    <lineage>
        <taxon>Eukaryota</taxon>
        <taxon>Sar</taxon>
        <taxon>Alveolata</taxon>
        <taxon>Dinophyceae</taxon>
        <taxon>Suessiales</taxon>
        <taxon>Suessiaceae</taxon>
        <taxon>Polarella</taxon>
    </lineage>
</organism>
<reference evidence="4" key="1">
    <citation type="submission" date="2021-02" db="EMBL/GenBank/DDBJ databases">
        <authorList>
            <person name="Dougan E. K."/>
            <person name="Rhodes N."/>
            <person name="Thang M."/>
            <person name="Chan C."/>
        </authorList>
    </citation>
    <scope>NUCLEOTIDE SEQUENCE</scope>
</reference>
<keyword evidence="5" id="KW-1185">Reference proteome</keyword>
<dbReference type="Proteomes" id="UP000654075">
    <property type="component" value="Unassembled WGS sequence"/>
</dbReference>
<protein>
    <submittedName>
        <fullName evidence="4">Uncharacterized protein</fullName>
    </submittedName>
</protein>
<feature type="non-terminal residue" evidence="4">
    <location>
        <position position="214"/>
    </location>
</feature>
<evidence type="ECO:0000313" key="4">
    <source>
        <dbReference type="EMBL" id="CAE8594338.1"/>
    </source>
</evidence>
<proteinExistence type="predicted"/>
<dbReference type="InterPro" id="IPR011990">
    <property type="entry name" value="TPR-like_helical_dom_sf"/>
</dbReference>
<dbReference type="Gene3D" id="1.25.40.10">
    <property type="entry name" value="Tetratricopeptide repeat domain"/>
    <property type="match status" value="1"/>
</dbReference>
<feature type="repeat" description="PPR" evidence="2">
    <location>
        <begin position="141"/>
        <end position="171"/>
    </location>
</feature>
<evidence type="ECO:0000256" key="3">
    <source>
        <dbReference type="SAM" id="MobiDB-lite"/>
    </source>
</evidence>
<dbReference type="PANTHER" id="PTHR47447">
    <property type="entry name" value="OS03G0856100 PROTEIN"/>
    <property type="match status" value="1"/>
</dbReference>
<dbReference type="EMBL" id="CAJNNV010006973">
    <property type="protein sequence ID" value="CAE8594338.1"/>
    <property type="molecule type" value="Genomic_DNA"/>
</dbReference>
<accession>A0A813E342</accession>
<name>A0A813E342_POLGL</name>
<dbReference type="AlphaFoldDB" id="A0A813E342"/>
<feature type="region of interest" description="Disordered" evidence="3">
    <location>
        <begin position="14"/>
        <end position="66"/>
    </location>
</feature>
<dbReference type="PANTHER" id="PTHR47447:SF17">
    <property type="entry name" value="OS12G0638900 PROTEIN"/>
    <property type="match status" value="1"/>
</dbReference>
<dbReference type="OrthoDB" id="185373at2759"/>